<protein>
    <recommendedName>
        <fullName evidence="3">DUF192 domain-containing protein</fullName>
    </recommendedName>
</protein>
<evidence type="ECO:0000313" key="2">
    <source>
        <dbReference type="Proteomes" id="UP001595756"/>
    </source>
</evidence>
<comment type="caution">
    <text evidence="1">The sequence shown here is derived from an EMBL/GenBank/DDBJ whole genome shotgun (WGS) entry which is preliminary data.</text>
</comment>
<sequence length="131" mass="14426">MSRPFRQLSWRGPRGPAPWLDTAQPLRLYCARSFVARLLGLRGWPDWGTSPRGLLLPDCRAVHTLGLAQAVDLVFLDAGGRVAGMRPRVAPGRCVLQKNARSVIELPAGYGARRDWQAQVEAACLARKIVV</sequence>
<accession>A0ABV8S3C4</accession>
<proteinExistence type="predicted"/>
<evidence type="ECO:0000313" key="1">
    <source>
        <dbReference type="EMBL" id="MFC4299647.1"/>
    </source>
</evidence>
<dbReference type="EMBL" id="JBHSDY010000010">
    <property type="protein sequence ID" value="MFC4299647.1"/>
    <property type="molecule type" value="Genomic_DNA"/>
</dbReference>
<evidence type="ECO:0008006" key="3">
    <source>
        <dbReference type="Google" id="ProtNLM"/>
    </source>
</evidence>
<name>A0ABV8S3C4_9BURK</name>
<keyword evidence="2" id="KW-1185">Reference proteome</keyword>
<dbReference type="InterPro" id="IPR038695">
    <property type="entry name" value="Saro_0823-like_sf"/>
</dbReference>
<reference evidence="2" key="1">
    <citation type="journal article" date="2019" name="Int. J. Syst. Evol. Microbiol.">
        <title>The Global Catalogue of Microorganisms (GCM) 10K type strain sequencing project: providing services to taxonomists for standard genome sequencing and annotation.</title>
        <authorList>
            <consortium name="The Broad Institute Genomics Platform"/>
            <consortium name="The Broad Institute Genome Sequencing Center for Infectious Disease"/>
            <person name="Wu L."/>
            <person name="Ma J."/>
        </authorList>
    </citation>
    <scope>NUCLEOTIDE SEQUENCE [LARGE SCALE GENOMIC DNA]</scope>
    <source>
        <strain evidence="2">CGMCC 1.19029</strain>
    </source>
</reference>
<organism evidence="1 2">
    <name type="scientific">Castellaniella hirudinis</name>
    <dbReference type="NCBI Taxonomy" id="1144617"/>
    <lineage>
        <taxon>Bacteria</taxon>
        <taxon>Pseudomonadati</taxon>
        <taxon>Pseudomonadota</taxon>
        <taxon>Betaproteobacteria</taxon>
        <taxon>Burkholderiales</taxon>
        <taxon>Alcaligenaceae</taxon>
        <taxon>Castellaniella</taxon>
    </lineage>
</organism>
<gene>
    <name evidence="1" type="ORF">ACFO0J_16510</name>
</gene>
<dbReference type="Gene3D" id="2.60.120.1140">
    <property type="entry name" value="Protein of unknown function DUF192"/>
    <property type="match status" value="1"/>
</dbReference>
<dbReference type="RefSeq" id="WP_376814152.1">
    <property type="nucleotide sequence ID" value="NZ_JBHSDY010000010.1"/>
</dbReference>
<dbReference type="Proteomes" id="UP001595756">
    <property type="component" value="Unassembled WGS sequence"/>
</dbReference>